<dbReference type="Proteomes" id="UP000186922">
    <property type="component" value="Unassembled WGS sequence"/>
</dbReference>
<name>A0A1D1W667_RAMVA</name>
<feature type="compositionally biased region" description="Polar residues" evidence="1">
    <location>
        <begin position="444"/>
        <end position="455"/>
    </location>
</feature>
<comment type="caution">
    <text evidence="2">The sequence shown here is derived from an EMBL/GenBank/DDBJ whole genome shotgun (WGS) entry which is preliminary data.</text>
</comment>
<evidence type="ECO:0008006" key="4">
    <source>
        <dbReference type="Google" id="ProtNLM"/>
    </source>
</evidence>
<gene>
    <name evidence="2" type="primary">RvY_18551</name>
    <name evidence="2" type="synonym">RvY_18551.1</name>
    <name evidence="2" type="ORF">RvY_18551-1</name>
</gene>
<keyword evidence="3" id="KW-1185">Reference proteome</keyword>
<feature type="compositionally biased region" description="Polar residues" evidence="1">
    <location>
        <begin position="1"/>
        <end position="28"/>
    </location>
</feature>
<sequence length="511" mass="57122">MARTTQRVAKSAQPASESGESESATNVAEQPEEQHEEEDAGASVGNFTRGAPTGHLTEDIRLAIIAKHEAEPDLSQGQLTKWLEDEYNIRVNRTTIGRTLSRAEGRTVRPPRPEGGLKTAKELDQDVYNWYLERAKAMDTTTSLENDTAPLLAFGVNTFKEKARELAESGDYELRKNMYFSDKWLSTFLRKFNLQVTSLPVDADGEAVLTDANGTSQWHETNVEGVETDDEDGNANNQTDTQNNDSLIKHVQLTDEMRAALVEKRVAEPAWSQLQLANWLESEYGVKVHRATIGRNLKRLSTDPVVRDAKRQFSESSQIYPELEGRLIDWWIIETSRGRVLDDKDLKDKIREFYDDPDLDLPVAVNGARYRKSFKSRMMSKNARTTVTNDGIPPRPTLTEVHRAVNVVRTFLFNSDYGGDVKKSLMADLDSIYVKISEAQKKVTGSNKIAASSTSKPYKYKPKEDKPDKPPGPRTLAPKDSIVIPTGTNLSTITFTVAEPRIIASKPSSSS</sequence>
<reference evidence="2 3" key="1">
    <citation type="journal article" date="2016" name="Nat. Commun.">
        <title>Extremotolerant tardigrade genome and improved radiotolerance of human cultured cells by tardigrade-unique protein.</title>
        <authorList>
            <person name="Hashimoto T."/>
            <person name="Horikawa D.D."/>
            <person name="Saito Y."/>
            <person name="Kuwahara H."/>
            <person name="Kozuka-Hata H."/>
            <person name="Shin-I T."/>
            <person name="Minakuchi Y."/>
            <person name="Ohishi K."/>
            <person name="Motoyama A."/>
            <person name="Aizu T."/>
            <person name="Enomoto A."/>
            <person name="Kondo K."/>
            <person name="Tanaka S."/>
            <person name="Hara Y."/>
            <person name="Koshikawa S."/>
            <person name="Sagara H."/>
            <person name="Miura T."/>
            <person name="Yokobori S."/>
            <person name="Miyagawa K."/>
            <person name="Suzuki Y."/>
            <person name="Kubo T."/>
            <person name="Oyama M."/>
            <person name="Kohara Y."/>
            <person name="Fujiyama A."/>
            <person name="Arakawa K."/>
            <person name="Katayama T."/>
            <person name="Toyoda A."/>
            <person name="Kunieda T."/>
        </authorList>
    </citation>
    <scope>NUCLEOTIDE SEQUENCE [LARGE SCALE GENOMIC DNA]</scope>
    <source>
        <strain evidence="2 3">YOKOZUNA-1</strain>
    </source>
</reference>
<feature type="region of interest" description="Disordered" evidence="1">
    <location>
        <begin position="1"/>
        <end position="52"/>
    </location>
</feature>
<proteinExistence type="predicted"/>
<accession>A0A1D1W667</accession>
<evidence type="ECO:0000256" key="1">
    <source>
        <dbReference type="SAM" id="MobiDB-lite"/>
    </source>
</evidence>
<dbReference type="AlphaFoldDB" id="A0A1D1W667"/>
<feature type="region of interest" description="Disordered" evidence="1">
    <location>
        <begin position="444"/>
        <end position="483"/>
    </location>
</feature>
<feature type="compositionally biased region" description="Basic and acidic residues" evidence="1">
    <location>
        <begin position="461"/>
        <end position="471"/>
    </location>
</feature>
<dbReference type="OrthoDB" id="10070813at2759"/>
<evidence type="ECO:0000313" key="3">
    <source>
        <dbReference type="Proteomes" id="UP000186922"/>
    </source>
</evidence>
<dbReference type="EMBL" id="BDGG01000019">
    <property type="protein sequence ID" value="GAV08932.1"/>
    <property type="molecule type" value="Genomic_DNA"/>
</dbReference>
<feature type="compositionally biased region" description="Acidic residues" evidence="1">
    <location>
        <begin position="30"/>
        <end position="40"/>
    </location>
</feature>
<protein>
    <recommendedName>
        <fullName evidence="4">HTH CENPB-type domain-containing protein</fullName>
    </recommendedName>
</protein>
<organism evidence="2 3">
    <name type="scientific">Ramazzottius varieornatus</name>
    <name type="common">Water bear</name>
    <name type="synonym">Tardigrade</name>
    <dbReference type="NCBI Taxonomy" id="947166"/>
    <lineage>
        <taxon>Eukaryota</taxon>
        <taxon>Metazoa</taxon>
        <taxon>Ecdysozoa</taxon>
        <taxon>Tardigrada</taxon>
        <taxon>Eutardigrada</taxon>
        <taxon>Parachela</taxon>
        <taxon>Hypsibioidea</taxon>
        <taxon>Ramazzottiidae</taxon>
        <taxon>Ramazzottius</taxon>
    </lineage>
</organism>
<dbReference type="Gene3D" id="1.10.10.60">
    <property type="entry name" value="Homeodomain-like"/>
    <property type="match status" value="2"/>
</dbReference>
<evidence type="ECO:0000313" key="2">
    <source>
        <dbReference type="EMBL" id="GAV08932.1"/>
    </source>
</evidence>